<dbReference type="GO" id="GO:0051213">
    <property type="term" value="F:dioxygenase activity"/>
    <property type="evidence" value="ECO:0007669"/>
    <property type="project" value="UniProtKB-KW"/>
</dbReference>
<evidence type="ECO:0000256" key="3">
    <source>
        <dbReference type="ARBA" id="ARBA00023002"/>
    </source>
</evidence>
<dbReference type="Pfam" id="PF03060">
    <property type="entry name" value="NMO"/>
    <property type="match status" value="1"/>
</dbReference>
<dbReference type="STRING" id="1313304.CALK_1432"/>
<dbReference type="RefSeq" id="WP_022636888.1">
    <property type="nucleotide sequence ID" value="NZ_ASJR01000011.1"/>
</dbReference>
<keyword evidence="5" id="KW-1185">Reference proteome</keyword>
<evidence type="ECO:0000256" key="2">
    <source>
        <dbReference type="ARBA" id="ARBA00022643"/>
    </source>
</evidence>
<name>U7D4X6_9BACT</name>
<dbReference type="EMBL" id="ASJR01000011">
    <property type="protein sequence ID" value="ERP31569.1"/>
    <property type="molecule type" value="Genomic_DNA"/>
</dbReference>
<dbReference type="OrthoDB" id="9778912at2"/>
<dbReference type="eggNOG" id="COG2070">
    <property type="taxonomic scope" value="Bacteria"/>
</dbReference>
<organism evidence="4 5">
    <name type="scientific">Chitinivibrio alkaliphilus ACht1</name>
    <dbReference type="NCBI Taxonomy" id="1313304"/>
    <lineage>
        <taxon>Bacteria</taxon>
        <taxon>Pseudomonadati</taxon>
        <taxon>Fibrobacterota</taxon>
        <taxon>Chitinivibrionia</taxon>
        <taxon>Chitinivibrionales</taxon>
        <taxon>Chitinivibrionaceae</taxon>
        <taxon>Chitinivibrio</taxon>
    </lineage>
</organism>
<keyword evidence="3" id="KW-0560">Oxidoreductase</keyword>
<evidence type="ECO:0000313" key="4">
    <source>
        <dbReference type="EMBL" id="ERP31569.1"/>
    </source>
</evidence>
<dbReference type="SUPFAM" id="SSF51412">
    <property type="entry name" value="Inosine monophosphate dehydrogenase (IMPDH)"/>
    <property type="match status" value="1"/>
</dbReference>
<dbReference type="GO" id="GO:0018580">
    <property type="term" value="F:nitronate monooxygenase activity"/>
    <property type="evidence" value="ECO:0007669"/>
    <property type="project" value="InterPro"/>
</dbReference>
<dbReference type="AlphaFoldDB" id="U7D4X6"/>
<sequence length="352" mass="37910">MKAMHIGDLTVPVPIVQGGMGVGISLSGLAAAVANNGGVGVISSAGLGLIYKDASKNFLQASIDGLRAELRKARKHTKGAIGVNIMVALSNFDDMVRTSIEEKADVIFSGAGLPLDLPKFLTSDSVTKLVPIVSSAKGLRVICRKWKSKFNYLPDAVVVEGPNAGGHLGFKPEQLDDANYSLEELVEAVVRERDLCTEKYGVRFPVIAGGGLFTREDVRDILSHGADGVQIGSRFVTTTECDAHEDFKQQYIQAEEKDVMVIQSPVGMPGRALKNRFVEEVEAGARKPTGCPVKCIKTCDISNTPYCIISALYNAYRGKLDRGYAFCGSKAYMADRISSVAEVMDDLKHAFE</sequence>
<proteinExistence type="predicted"/>
<reference evidence="4 5" key="1">
    <citation type="journal article" date="2013" name="Environ. Microbiol.">
        <title>Genome analysis of Chitinivibrio alkaliphilus gen. nov., sp. nov., a novel extremely haloalkaliphilic anaerobic chitinolytic bacterium from the candidate phylum Termite Group 3.</title>
        <authorList>
            <person name="Sorokin D.Y."/>
            <person name="Gumerov V.M."/>
            <person name="Rakitin A.L."/>
            <person name="Beletsky A.V."/>
            <person name="Damste J.S."/>
            <person name="Muyzer G."/>
            <person name="Mardanov A.V."/>
            <person name="Ravin N.V."/>
        </authorList>
    </citation>
    <scope>NUCLEOTIDE SEQUENCE [LARGE SCALE GENOMIC DNA]</scope>
    <source>
        <strain evidence="4 5">ACht1</strain>
    </source>
</reference>
<gene>
    <name evidence="4" type="ORF">CALK_1432</name>
</gene>
<dbReference type="InterPro" id="IPR013785">
    <property type="entry name" value="Aldolase_TIM"/>
</dbReference>
<comment type="caution">
    <text evidence="4">The sequence shown here is derived from an EMBL/GenBank/DDBJ whole genome shotgun (WGS) entry which is preliminary data.</text>
</comment>
<keyword evidence="1" id="KW-0285">Flavoprotein</keyword>
<dbReference type="InterPro" id="IPR004136">
    <property type="entry name" value="NMO"/>
</dbReference>
<evidence type="ECO:0000313" key="5">
    <source>
        <dbReference type="Proteomes" id="UP000017148"/>
    </source>
</evidence>
<accession>U7D4X6</accession>
<dbReference type="PANTHER" id="PTHR32332:SF18">
    <property type="entry name" value="2-NITROPROPANE DIOXYGENASE"/>
    <property type="match status" value="1"/>
</dbReference>
<dbReference type="Gene3D" id="3.20.20.70">
    <property type="entry name" value="Aldolase class I"/>
    <property type="match status" value="1"/>
</dbReference>
<dbReference type="PATRIC" id="fig|1313304.3.peg.1365"/>
<dbReference type="Proteomes" id="UP000017148">
    <property type="component" value="Unassembled WGS sequence"/>
</dbReference>
<dbReference type="CDD" id="cd04730">
    <property type="entry name" value="NPD_like"/>
    <property type="match status" value="1"/>
</dbReference>
<keyword evidence="2" id="KW-0288">FMN</keyword>
<evidence type="ECO:0000256" key="1">
    <source>
        <dbReference type="ARBA" id="ARBA00022630"/>
    </source>
</evidence>
<keyword evidence="4" id="KW-0223">Dioxygenase</keyword>
<protein>
    <submittedName>
        <fullName evidence="4">2-nitropropane dioxygenase npd</fullName>
    </submittedName>
</protein>
<dbReference type="PANTHER" id="PTHR32332">
    <property type="entry name" value="2-NITROPROPANE DIOXYGENASE"/>
    <property type="match status" value="1"/>
</dbReference>